<name>A0A415BV01_PHOVU</name>
<evidence type="ECO:0000313" key="2">
    <source>
        <dbReference type="Proteomes" id="UP000285777"/>
    </source>
</evidence>
<protein>
    <submittedName>
        <fullName evidence="1">Uncharacterized protein</fullName>
    </submittedName>
</protein>
<evidence type="ECO:0000313" key="1">
    <source>
        <dbReference type="EMBL" id="RHI94515.1"/>
    </source>
</evidence>
<gene>
    <name evidence="1" type="ORF">DW150_05045</name>
</gene>
<comment type="caution">
    <text evidence="1">The sequence shown here is derived from an EMBL/GenBank/DDBJ whole genome shotgun (WGS) entry which is preliminary data.</text>
</comment>
<sequence length="166" mass="19430">MTQALQESITIDYHKRFFQDNVYIPKPLIRKMKGIKIVVGEKNENILFKDSIDEQTAYQLVDQYMLAQFTSVIPNDFNVIFKEKLKEKGITGKTGIIYQHNGIPQYSDNDSISPNSAFRTHIKMLDMKNTISVQGWVDYSWKTIPQMVYVVFFSRQSFRICQSQTR</sequence>
<dbReference type="AlphaFoldDB" id="A0A415BV01"/>
<reference evidence="1 2" key="1">
    <citation type="submission" date="2018-08" db="EMBL/GenBank/DDBJ databases">
        <title>A genome reference for cultivated species of the human gut microbiota.</title>
        <authorList>
            <person name="Zou Y."/>
            <person name="Xue W."/>
            <person name="Luo G."/>
        </authorList>
    </citation>
    <scope>NUCLEOTIDE SEQUENCE [LARGE SCALE GENOMIC DNA]</scope>
    <source>
        <strain evidence="1 2">AM13-21</strain>
    </source>
</reference>
<organism evidence="1 2">
    <name type="scientific">Phocaeicola vulgatus</name>
    <name type="common">Bacteroides vulgatus</name>
    <dbReference type="NCBI Taxonomy" id="821"/>
    <lineage>
        <taxon>Bacteria</taxon>
        <taxon>Pseudomonadati</taxon>
        <taxon>Bacteroidota</taxon>
        <taxon>Bacteroidia</taxon>
        <taxon>Bacteroidales</taxon>
        <taxon>Bacteroidaceae</taxon>
        <taxon>Phocaeicola</taxon>
    </lineage>
</organism>
<proteinExistence type="predicted"/>
<dbReference type="Proteomes" id="UP000285777">
    <property type="component" value="Unassembled WGS sequence"/>
</dbReference>
<dbReference type="EMBL" id="QRLF01000006">
    <property type="protein sequence ID" value="RHI94515.1"/>
    <property type="molecule type" value="Genomic_DNA"/>
</dbReference>
<accession>A0A415BV01</accession>